<name>A0A2R4TDN1_9ACTN</name>
<dbReference type="KEGG" id="slk:SLUN_04425"/>
<keyword evidence="8" id="KW-1185">Reference proteome</keyword>
<keyword evidence="4" id="KW-0749">Sporulation</keyword>
<accession>A0A2R4TDN1</accession>
<sequence length="128" mass="14052">MALTTVERELVCQLVLEDGRSVAVPTRLVYRTDDPYAVRVAFHTDSDTPVEWCFARDLLIEGVFQPTGQGDVRIWPGKTPRTMGFVYLLLAVPGEHALLQVPALALSAWTERTLRVVPAGSESSPSGD</sequence>
<proteinExistence type="inferred from homology"/>
<comment type="similarity">
    <text evidence="2">Belongs to the SsgA family.</text>
</comment>
<dbReference type="InterPro" id="IPR006776">
    <property type="entry name" value="SsgB"/>
</dbReference>
<dbReference type="InterPro" id="IPR038658">
    <property type="entry name" value="SsgB_sf"/>
</dbReference>
<keyword evidence="6" id="KW-0131">Cell cycle</keyword>
<dbReference type="OrthoDB" id="3853096at2"/>
<evidence type="ECO:0000313" key="8">
    <source>
        <dbReference type="Proteomes" id="UP000244201"/>
    </source>
</evidence>
<evidence type="ECO:0000256" key="6">
    <source>
        <dbReference type="ARBA" id="ARBA00023306"/>
    </source>
</evidence>
<dbReference type="EMBL" id="CP026304">
    <property type="protein sequence ID" value="AVZ77232.1"/>
    <property type="molecule type" value="Genomic_DNA"/>
</dbReference>
<reference evidence="7 8" key="1">
    <citation type="submission" date="2018-01" db="EMBL/GenBank/DDBJ databases">
        <title>Complete genome sequence of Streptomyces lunaelactis MM109T, a Ferroverdin A producer isolated from cave moonmilk deposits.</title>
        <authorList>
            <person name="Naome A."/>
            <person name="Martinet L."/>
            <person name="Maciejewska M."/>
            <person name="Anderssen S."/>
            <person name="Adam D."/>
            <person name="Tenconi E."/>
            <person name="Deflandre B."/>
            <person name="Arguelles-Arias A."/>
            <person name="Calusinska M."/>
            <person name="Copieters W."/>
            <person name="Karim L."/>
            <person name="Hanikenne M."/>
            <person name="Baurain D."/>
            <person name="van Wezel G."/>
            <person name="Smargiasso N."/>
            <person name="de Pauw E."/>
            <person name="Delfosse P."/>
            <person name="Rigali S."/>
        </authorList>
    </citation>
    <scope>NUCLEOTIDE SEQUENCE [LARGE SCALE GENOMIC DNA]</scope>
    <source>
        <strain evidence="7 8">MM109</strain>
    </source>
</reference>
<evidence type="ECO:0000256" key="5">
    <source>
        <dbReference type="ARBA" id="ARBA00023210"/>
    </source>
</evidence>
<evidence type="ECO:0000256" key="4">
    <source>
        <dbReference type="ARBA" id="ARBA00022969"/>
    </source>
</evidence>
<evidence type="ECO:0000256" key="1">
    <source>
        <dbReference type="ARBA" id="ARBA00004431"/>
    </source>
</evidence>
<keyword evidence="3 7" id="KW-0132">Cell division</keyword>
<dbReference type="GO" id="GO:0030428">
    <property type="term" value="C:cell septum"/>
    <property type="evidence" value="ECO:0007669"/>
    <property type="project" value="UniProtKB-SubCell"/>
</dbReference>
<dbReference type="GO" id="GO:0030435">
    <property type="term" value="P:sporulation resulting in formation of a cellular spore"/>
    <property type="evidence" value="ECO:0007669"/>
    <property type="project" value="UniProtKB-KW"/>
</dbReference>
<gene>
    <name evidence="7" type="ORF">SLUN_04425</name>
</gene>
<keyword evidence="5" id="KW-0717">Septation</keyword>
<organism evidence="7 8">
    <name type="scientific">Streptomyces lunaelactis</name>
    <dbReference type="NCBI Taxonomy" id="1535768"/>
    <lineage>
        <taxon>Bacteria</taxon>
        <taxon>Bacillati</taxon>
        <taxon>Actinomycetota</taxon>
        <taxon>Actinomycetes</taxon>
        <taxon>Kitasatosporales</taxon>
        <taxon>Streptomycetaceae</taxon>
        <taxon>Streptomyces</taxon>
    </lineage>
</organism>
<evidence type="ECO:0000256" key="2">
    <source>
        <dbReference type="ARBA" id="ARBA00009323"/>
    </source>
</evidence>
<evidence type="ECO:0000256" key="3">
    <source>
        <dbReference type="ARBA" id="ARBA00022618"/>
    </source>
</evidence>
<dbReference type="Proteomes" id="UP000244201">
    <property type="component" value="Chromosome"/>
</dbReference>
<comment type="subcellular location">
    <subcellularLocation>
        <location evidence="1">Cell septum</location>
    </subcellularLocation>
</comment>
<dbReference type="GO" id="GO:0000917">
    <property type="term" value="P:division septum assembly"/>
    <property type="evidence" value="ECO:0007669"/>
    <property type="project" value="UniProtKB-KW"/>
</dbReference>
<dbReference type="AlphaFoldDB" id="A0A2R4TDN1"/>
<protein>
    <submittedName>
        <fullName evidence="7">SsgA family sporulation/cell division regulator</fullName>
    </submittedName>
</protein>
<dbReference type="Pfam" id="PF04686">
    <property type="entry name" value="SsgA"/>
    <property type="match status" value="1"/>
</dbReference>
<evidence type="ECO:0000313" key="7">
    <source>
        <dbReference type="EMBL" id="AVZ77232.1"/>
    </source>
</evidence>
<dbReference type="Gene3D" id="2.30.31.20">
    <property type="entry name" value="Sporulation-specific cell division protein SsgB"/>
    <property type="match status" value="1"/>
</dbReference>